<name>Q1WMR0_COPDI</name>
<dbReference type="PANTHER" id="PTHR12126:SF11">
    <property type="entry name" value="NADH DEHYDROGENASE [UBIQUINONE] 1 ALPHA SUBCOMPLEX SUBUNIT 9, MITOCHONDRIAL"/>
    <property type="match status" value="1"/>
</dbReference>
<reference evidence="2" key="1">
    <citation type="journal article" date="2006" name="Genetics">
        <title>Evolution of the bipolar mating system of the mushroom Coprinellus disseminatus from its tetrapolar ancestors involves loss of mating-type-specific pheromone receptor function.</title>
        <authorList>
            <person name="James T.Y."/>
            <person name="Srivilai P."/>
            <person name="Kuees U."/>
            <person name="Vilgalys R."/>
        </authorList>
    </citation>
    <scope>NUCLEOTIDE SEQUENCE</scope>
    <source>
        <strain evidence="2">C345.1</strain>
    </source>
</reference>
<dbReference type="AlphaFoldDB" id="Q1WMR0"/>
<dbReference type="PANTHER" id="PTHR12126">
    <property type="entry name" value="NADH-UBIQUINONE OXIDOREDUCTASE 39 KDA SUBUNIT-RELATED"/>
    <property type="match status" value="1"/>
</dbReference>
<dbReference type="GO" id="GO:0005739">
    <property type="term" value="C:mitochondrion"/>
    <property type="evidence" value="ECO:0007669"/>
    <property type="project" value="TreeGrafter"/>
</dbReference>
<dbReference type="GO" id="GO:0044877">
    <property type="term" value="F:protein-containing complex binding"/>
    <property type="evidence" value="ECO:0007669"/>
    <property type="project" value="TreeGrafter"/>
</dbReference>
<evidence type="ECO:0000313" key="2">
    <source>
        <dbReference type="EMBL" id="AAZ14931.1"/>
    </source>
</evidence>
<organism evidence="2">
    <name type="scientific">Coprinellus disseminatus</name>
    <name type="common">Fairy ink cap fungus</name>
    <dbReference type="NCBI Taxonomy" id="71703"/>
    <lineage>
        <taxon>Eukaryota</taxon>
        <taxon>Fungi</taxon>
        <taxon>Dikarya</taxon>
        <taxon>Basidiomycota</taxon>
        <taxon>Agaricomycotina</taxon>
        <taxon>Agaricomycetes</taxon>
        <taxon>Agaricomycetidae</taxon>
        <taxon>Agaricales</taxon>
        <taxon>Agaricineae</taxon>
        <taxon>Psathyrellaceae</taxon>
        <taxon>Coprinellus</taxon>
    </lineage>
</organism>
<accession>Q1WMR0</accession>
<sequence>MSAQKVVICGAGFLGPTGKHIARNLVSPSMKVNGPERIVQLSSRNPARLLQTLERDLPQASSRLQATSLDVTKPETLTPAFEGAHTVVSLVGVMYGKPADFERIQWRGAENVAKAAQKAGARLIHISAIGANPSSDISYWRTKGLGEEAVRSVHPTATIIRPSLVFGPEDDFFNRFSKLSKFLPFLPVFGGGQAMFQPVYVDDIAKAIEVMSRGDPEVEKEISGKIIEAGGPRVYTYYDLMVTVLKYSHRNRMVISFPYWVGMMQGFVGEMLPPNLFTVTRDQVRQLGYDNIVSPNPGPDQISFENFLKEHYFHSPTPLIGILPAYLGLY</sequence>
<protein>
    <submittedName>
        <fullName evidence="2">Putative nucleoside-diphosphate-sugar epimerase</fullName>
    </submittedName>
</protein>
<dbReference type="Pfam" id="PF13460">
    <property type="entry name" value="NAD_binding_10"/>
    <property type="match status" value="1"/>
</dbReference>
<proteinExistence type="predicted"/>
<dbReference type="CDD" id="cd05271">
    <property type="entry name" value="NDUFA9_like_SDR_a"/>
    <property type="match status" value="1"/>
</dbReference>
<dbReference type="EMBL" id="DQ056143">
    <property type="protein sequence ID" value="AAZ14931.1"/>
    <property type="molecule type" value="Genomic_DNA"/>
</dbReference>
<dbReference type="InterPro" id="IPR016040">
    <property type="entry name" value="NAD(P)-bd_dom"/>
</dbReference>
<evidence type="ECO:0000259" key="1">
    <source>
        <dbReference type="Pfam" id="PF13460"/>
    </source>
</evidence>
<feature type="domain" description="NAD(P)-binding" evidence="1">
    <location>
        <begin position="17"/>
        <end position="163"/>
    </location>
</feature>
<dbReference type="InterPro" id="IPR036291">
    <property type="entry name" value="NAD(P)-bd_dom_sf"/>
</dbReference>
<gene>
    <name evidence="2" type="primary">NDSE</name>
</gene>
<dbReference type="Gene3D" id="3.40.50.720">
    <property type="entry name" value="NAD(P)-binding Rossmann-like Domain"/>
    <property type="match status" value="1"/>
</dbReference>
<dbReference type="SUPFAM" id="SSF51735">
    <property type="entry name" value="NAD(P)-binding Rossmann-fold domains"/>
    <property type="match status" value="1"/>
</dbReference>
<dbReference type="InterPro" id="IPR051207">
    <property type="entry name" value="ComplexI_NDUFA9_subunit"/>
</dbReference>